<reference evidence="4 5" key="1">
    <citation type="submission" date="2016-10" db="EMBL/GenBank/DDBJ databases">
        <authorList>
            <person name="de Groot N.N."/>
        </authorList>
    </citation>
    <scope>NUCLEOTIDE SEQUENCE [LARGE SCALE GENOMIC DNA]</scope>
    <source>
        <strain evidence="4 5">CGMCC 1.7005</strain>
    </source>
</reference>
<name>A0A1I7B1L6_9FLAO</name>
<feature type="domain" description="Ig-like" evidence="3">
    <location>
        <begin position="1189"/>
        <end position="1262"/>
    </location>
</feature>
<feature type="domain" description="Ig-like" evidence="3">
    <location>
        <begin position="1965"/>
        <end position="2038"/>
    </location>
</feature>
<accession>A0A1I7B1L6</accession>
<feature type="domain" description="Ig-like" evidence="3">
    <location>
        <begin position="1886"/>
        <end position="1956"/>
    </location>
</feature>
<feature type="domain" description="Ig-like" evidence="3">
    <location>
        <begin position="1732"/>
        <end position="1806"/>
    </location>
</feature>
<organism evidence="4 5">
    <name type="scientific">Lishizhenia tianjinensis</name>
    <dbReference type="NCBI Taxonomy" id="477690"/>
    <lineage>
        <taxon>Bacteria</taxon>
        <taxon>Pseudomonadati</taxon>
        <taxon>Bacteroidota</taxon>
        <taxon>Flavobacteriia</taxon>
        <taxon>Flavobacteriales</taxon>
        <taxon>Crocinitomicaceae</taxon>
        <taxon>Lishizhenia</taxon>
    </lineage>
</organism>
<dbReference type="OrthoDB" id="1236981at2"/>
<feature type="domain" description="Ig-like" evidence="3">
    <location>
        <begin position="1034"/>
        <end position="1106"/>
    </location>
</feature>
<feature type="domain" description="Ig-like" evidence="3">
    <location>
        <begin position="1266"/>
        <end position="1340"/>
    </location>
</feature>
<feature type="domain" description="Ig-like" evidence="3">
    <location>
        <begin position="1422"/>
        <end position="1495"/>
    </location>
</feature>
<proteinExistence type="predicted"/>
<dbReference type="Proteomes" id="UP000236454">
    <property type="component" value="Unassembled WGS sequence"/>
</dbReference>
<feature type="domain" description="Ig-like" evidence="3">
    <location>
        <begin position="1112"/>
        <end position="1184"/>
    </location>
</feature>
<feature type="domain" description="Ig-like" evidence="3">
    <location>
        <begin position="567"/>
        <end position="640"/>
    </location>
</feature>
<dbReference type="STRING" id="477690.SAMN05216474_2462"/>
<dbReference type="InterPro" id="IPR001434">
    <property type="entry name" value="OmcB-like_DUF11"/>
</dbReference>
<evidence type="ECO:0000256" key="1">
    <source>
        <dbReference type="SAM" id="SignalP"/>
    </source>
</evidence>
<evidence type="ECO:0000313" key="4">
    <source>
        <dbReference type="EMBL" id="SFT81042.1"/>
    </source>
</evidence>
<evidence type="ECO:0000313" key="5">
    <source>
        <dbReference type="Proteomes" id="UP000236454"/>
    </source>
</evidence>
<feature type="domain" description="DUF11" evidence="2">
    <location>
        <begin position="2128"/>
        <end position="2242"/>
    </location>
</feature>
<feature type="domain" description="Ig-like" evidence="3">
    <location>
        <begin position="645"/>
        <end position="718"/>
    </location>
</feature>
<keyword evidence="5" id="KW-1185">Reference proteome</keyword>
<dbReference type="InterPro" id="IPR026341">
    <property type="entry name" value="T9SS_type_B"/>
</dbReference>
<protein>
    <submittedName>
        <fullName evidence="4">Gliding motility-associated C-terminal domain-containing protein</fullName>
    </submittedName>
</protein>
<dbReference type="EMBL" id="FPAS01000004">
    <property type="protein sequence ID" value="SFT81042.1"/>
    <property type="molecule type" value="Genomic_DNA"/>
</dbReference>
<sequence>MKHFFTLNKLQAFCLLVLTLLYARTGFSQNQIFANSVEDSLALTNGLLCIDGDINTSGTVTSSSGVLLGFGAYDGFIEVSFPSLVPANTTSYVKIQTESDILTPLTGGSLSTLLSDVLGIVLMGNQELDIEARNGTTTVLAASTGSPGDFAADSLRVVIDSSGSFYLAITPSNDYDRIYISNEIGSLLGLGMTRELDFFDAFYYSSGSACGQAMYTSFDGVGITLDLLNLGGAGVINPENAVDSDTTNYSELNFGILDVAATLEQTIYFDGPTNATDEFRIRLQASSSLVSLGLANNIEIEASLGATTVLNTDLNGGLINLNLLDLQNGNITELILSPNTPIDRITVRVTSLLGVDLAQKLFFYGVQKIPEMPTIDPASVNATTCANDSVQLVANGNPGTLEMRWYDAAEGGNLLGTSASGSPFTLYNIGQDTTFYVAAAIPGCPEESQRTAANVTIIALPTATDINVTGDANPYCALDTITITPSSLIGVDFTWYFDNNKTQIISNGTVGGIYYNIDANGVLTIAGLDDLSSPYSYFVSVTDTVTGCMNGAGDLKEVTINIIDTQTPTTANANQEFCIVDYATIANLQVNESNIMWYDAATMGNALTTTDTLVDGMVYYASQVGPTCESSNRLAITVQLNDTTAPTTLNSTQEFCKVDYATVADLQVDQMNINWYDAAVGGNLLNTSDTLTAGNYYASQVGTNCESSTRLMIAVVINDTTAPTATLTTQEFCSASNPTVADLVVDQNNVVWYDAAEGGNILASTDLLVDGNSYFAAQVGSECESFDRLEIVVGLGVILPPTTSNPVQSFCVSDYPTIADLQTNETNVIFYDASVGGNLLNSTDTLVNLSFYYAATQGIGCESASRLMLQAILNDTTPPTTSSAVQTYCVLDYATVADIQVDQPNVNWYDAPVGGNMYASTDTLVTGDYYASQVGSQCESSLRLMVSIIIDDETPPTTANASQEFCIAEYATVADLQTNEPNVVWYDSAVAGNMYNSTDLLVDGLTYYGAKQGATCESSARLAVSVTLNDTTPPTTTNTTQDFCSTSNPTLADIVVDQTNIIWYAASTGGTPLSSATPLVDNTTYYAAQQGTTCESSQRLAIMVTVGIIPPPTTSEPIQEFCVVEYATVADIQVNETNVVWYDQAVGGTAYNATDTLMHNTTYYGATQATNCESATRTAVSVILNDTTAPTTSNTNQIFCVVDNPTIADIQVDQTNINWYDAPVGGNLLATTDALIDGSYYAAQQGTVCESSMRLEISVTVNDTTAPTTLMANQNFCLVDMPTLNDIQVNQPNIVWYDAATNGNALAGTTALSDGATYYAAQVGTFCESSTRLAVTVNVNDASTPTTLNANQEFCAADMPTVGNLQVNQTNINWYDAATGGNQLANSDALVDGMSYYAALVGMNCESSVRLEINVTITDTVAPTTSNTNQEFCAVDAATVADLQVNETGVVWYLTPTGGSALNATDLLVTDTYYGALIVGNCESSSRLMVNVTVNDTTAPTTLMATQTFCTVDMPTLASLQVNQTNIVWYDAATNGNMLPASTPLMDGATYHAAQLSTTCESAQRLAITVVVNDEATPTTNNANQDFCALDMPTVASLQVNQTNVNWYDAATGGNLLANSDALVDGMSYFGAIAGATCESSVRLQINVTVSDTAAPTTSNTDQEFCAVDAATVADIQVNETGVVWYLTPTGGTALNATDLLVTDTYYGALTVGNCESSSRLMVNVTVNDTTAPTTLMANQAFCANDNPTLADVQVNQANIVWYDAATNGNALPLTTPLTNGATYHAAQVGMICESSQRLAVTVSVSNLPAPTTNNAAQTFCSIDNPTIASIQVNQTNVVWMDAGANILAPSTPLVDGSSYFGAQTNGQCTGTNLLTVSVTVTFVPAPTTNDATPDFCANANPTLADISMNEPNINWYDAPTMGTLLPNGTLLVDGQIYYAANVMNGCESEVRTAVQPSLNVTSDPTTSNNNQAFCVEDNPTVADIQVTATQVVWYDQQTGGSVVAPGTTLQDGVTYYAANVENGCESDQRIAITVTLNGGPIAQITGSFTDVCAVDTLTYSTNANMTNYNWTVVDGTIVAGGTTTDNYVEVIWNGSGNGTIEVSYTNSTGCSEYSASPISITTGVCPDLSIYKTVDNKTPQMYENVEFTITVENTGNVTFTNVQINEQLNNGFEYVSHTTSAGAYDLSTGVWTINTVAPNTSETLVIIAKVIPGSNHWNIAHLIGDYPDDTDTDNNTDSVEVDPIDLIVYNQFSPNGDGDNDRFIIDGIEDYPQNTVQIFNRYGNLVYQTENYENDWDGVPNVGGTIGSGNVLPTGTYFYVIKDANSDQQWSGWLYLIK</sequence>
<dbReference type="NCBIfam" id="TIGR04131">
    <property type="entry name" value="Bac_Flav_CTERM"/>
    <property type="match status" value="1"/>
</dbReference>
<dbReference type="InterPro" id="IPR047589">
    <property type="entry name" value="DUF11_rpt"/>
</dbReference>
<dbReference type="RefSeq" id="WP_090250507.1">
    <property type="nucleotide sequence ID" value="NZ_FPAS01000004.1"/>
</dbReference>
<feature type="domain" description="Ig-like" evidence="3">
    <location>
        <begin position="1345"/>
        <end position="1418"/>
    </location>
</feature>
<feature type="domain" description="Ig-like" evidence="3">
    <location>
        <begin position="1577"/>
        <end position="1651"/>
    </location>
</feature>
<evidence type="ECO:0000259" key="3">
    <source>
        <dbReference type="Pfam" id="PF19081"/>
    </source>
</evidence>
<gene>
    <name evidence="4" type="ORF">SAMN05216474_2462</name>
</gene>
<dbReference type="Pfam" id="PF01345">
    <property type="entry name" value="DUF11"/>
    <property type="match status" value="1"/>
</dbReference>
<feature type="chain" id="PRO_5014705794" evidence="1">
    <location>
        <begin position="31"/>
        <end position="2339"/>
    </location>
</feature>
<evidence type="ECO:0000259" key="2">
    <source>
        <dbReference type="Pfam" id="PF01345"/>
    </source>
</evidence>
<dbReference type="NCBIfam" id="TIGR01451">
    <property type="entry name" value="B_ant_repeat"/>
    <property type="match status" value="1"/>
</dbReference>
<dbReference type="InterPro" id="IPR044023">
    <property type="entry name" value="Ig_7"/>
</dbReference>
<feature type="signal peptide" evidence="1">
    <location>
        <begin position="1"/>
        <end position="30"/>
    </location>
</feature>
<feature type="domain" description="Ig-like" evidence="3">
    <location>
        <begin position="1499"/>
        <end position="1573"/>
    </location>
</feature>
<dbReference type="Pfam" id="PF13585">
    <property type="entry name" value="CHU_C"/>
    <property type="match status" value="1"/>
</dbReference>
<feature type="domain" description="Ig-like" evidence="3">
    <location>
        <begin position="370"/>
        <end position="457"/>
    </location>
</feature>
<keyword evidence="1" id="KW-0732">Signal</keyword>
<dbReference type="Pfam" id="PF19081">
    <property type="entry name" value="Ig_7"/>
    <property type="match status" value="15"/>
</dbReference>
<feature type="domain" description="Ig-like" evidence="3">
    <location>
        <begin position="1655"/>
        <end position="1728"/>
    </location>
</feature>
<dbReference type="Gene3D" id="2.60.40.1170">
    <property type="entry name" value="Mu homology domain, subdomain B"/>
    <property type="match status" value="1"/>
</dbReference>